<dbReference type="OrthoDB" id="5340910at2759"/>
<evidence type="ECO:0000313" key="4">
    <source>
        <dbReference type="Proteomes" id="UP000708208"/>
    </source>
</evidence>
<dbReference type="SMART" id="SM00252">
    <property type="entry name" value="SH2"/>
    <property type="match status" value="1"/>
</dbReference>
<evidence type="ECO:0000256" key="1">
    <source>
        <dbReference type="PROSITE-ProRule" id="PRU00191"/>
    </source>
</evidence>
<dbReference type="AlphaFoldDB" id="A0A8J2KNG0"/>
<sequence length="171" mass="19267">SPTSLYSMDRQARALLVTGRPLSSPSSPQLPLNNLNSPCTSNGMRLSIAQPSHHYVNLNHLENYPWYAGEMDRDCATTVLDQQSNGTFLVRVRPAQIETSPSDAAYALSLKWNDQVKHMKILLTSSGEKLYYLSESRYFKSVVELVSWYEQNSLAESFSGLDACLERPFEK</sequence>
<dbReference type="PANTHER" id="PTHR45818">
    <property type="entry name" value="PROTEIN VAV"/>
    <property type="match status" value="1"/>
</dbReference>
<evidence type="ECO:0000259" key="2">
    <source>
        <dbReference type="PROSITE" id="PS50001"/>
    </source>
</evidence>
<proteinExistence type="predicted"/>
<gene>
    <name evidence="3" type="ORF">AFUS01_LOCUS31500</name>
</gene>
<keyword evidence="4" id="KW-1185">Reference proteome</keyword>
<dbReference type="InterPro" id="IPR000980">
    <property type="entry name" value="SH2"/>
</dbReference>
<keyword evidence="1" id="KW-0727">SH2 domain</keyword>
<dbReference type="GO" id="GO:0016477">
    <property type="term" value="P:cell migration"/>
    <property type="evidence" value="ECO:0007669"/>
    <property type="project" value="TreeGrafter"/>
</dbReference>
<dbReference type="Proteomes" id="UP000708208">
    <property type="component" value="Unassembled WGS sequence"/>
</dbReference>
<dbReference type="GO" id="GO:0005737">
    <property type="term" value="C:cytoplasm"/>
    <property type="evidence" value="ECO:0007669"/>
    <property type="project" value="TreeGrafter"/>
</dbReference>
<organism evidence="3 4">
    <name type="scientific">Allacma fusca</name>
    <dbReference type="NCBI Taxonomy" id="39272"/>
    <lineage>
        <taxon>Eukaryota</taxon>
        <taxon>Metazoa</taxon>
        <taxon>Ecdysozoa</taxon>
        <taxon>Arthropoda</taxon>
        <taxon>Hexapoda</taxon>
        <taxon>Collembola</taxon>
        <taxon>Symphypleona</taxon>
        <taxon>Sminthuridae</taxon>
        <taxon>Allacma</taxon>
    </lineage>
</organism>
<feature type="domain" description="SH2" evidence="2">
    <location>
        <begin position="66"/>
        <end position="169"/>
    </location>
</feature>
<dbReference type="Pfam" id="PF00017">
    <property type="entry name" value="SH2"/>
    <property type="match status" value="1"/>
</dbReference>
<feature type="non-terminal residue" evidence="3">
    <location>
        <position position="171"/>
    </location>
</feature>
<dbReference type="PANTHER" id="PTHR45818:SF3">
    <property type="entry name" value="PROTEIN VAV"/>
    <property type="match status" value="1"/>
</dbReference>
<name>A0A8J2KNG0_9HEXA</name>
<protein>
    <recommendedName>
        <fullName evidence="2">SH2 domain-containing protein</fullName>
    </recommendedName>
</protein>
<dbReference type="PROSITE" id="PS50001">
    <property type="entry name" value="SH2"/>
    <property type="match status" value="1"/>
</dbReference>
<dbReference type="GO" id="GO:0005085">
    <property type="term" value="F:guanyl-nucleotide exchange factor activity"/>
    <property type="evidence" value="ECO:0007669"/>
    <property type="project" value="TreeGrafter"/>
</dbReference>
<dbReference type="EMBL" id="CAJVCH010501320">
    <property type="protein sequence ID" value="CAG7821146.1"/>
    <property type="molecule type" value="Genomic_DNA"/>
</dbReference>
<reference evidence="3" key="1">
    <citation type="submission" date="2021-06" db="EMBL/GenBank/DDBJ databases">
        <authorList>
            <person name="Hodson N. C."/>
            <person name="Mongue J. A."/>
            <person name="Jaron S. K."/>
        </authorList>
    </citation>
    <scope>NUCLEOTIDE SEQUENCE</scope>
</reference>
<evidence type="ECO:0000313" key="3">
    <source>
        <dbReference type="EMBL" id="CAG7821146.1"/>
    </source>
</evidence>
<comment type="caution">
    <text evidence="3">The sequence shown here is derived from an EMBL/GenBank/DDBJ whole genome shotgun (WGS) entry which is preliminary data.</text>
</comment>
<feature type="non-terminal residue" evidence="3">
    <location>
        <position position="1"/>
    </location>
</feature>
<accession>A0A8J2KNG0</accession>